<reference evidence="6 7" key="1">
    <citation type="submission" date="2024-04" db="EMBL/GenBank/DDBJ databases">
        <title>Genome assembly C_amara_ONT_v2.</title>
        <authorList>
            <person name="Yant L."/>
            <person name="Moore C."/>
            <person name="Slenker M."/>
        </authorList>
    </citation>
    <scope>NUCLEOTIDE SEQUENCE [LARGE SCALE GENOMIC DNA]</scope>
    <source>
        <tissue evidence="6">Leaf</tissue>
    </source>
</reference>
<sequence length="492" mass="55342">MSGESTTASMESAVADKIVSKDTEATTDIESQILTAMRNRVTYLRNKADSFTIESVRRLLEEDMELEIYDLDVHKSFIKQNLVQCLESAGDNDESSENFQKTEKRVDVTPVNVAKLSKGDKAKKDAKEDTTCDDDDERMEDSPVMGLLTEENTSKSVAEGTKDEDSKEFLQSEIKRALLKRRSYIKANAEKVTLGVLRRLLEQDLKLEKYSLDPYKKYINEELDEVLQDPKPSPKTQSKTLTKKAKSKTSKNSDSEESSDSDGEEDEEFAVKKKTAQKRKSPMSEGTGKRKRENEKVASVKKTKQTDSQSDSDAGDNPSSSEKSVKKQETATTVYGKRVEHLKSVIKSCGMSIAPSVYRKAKQAPEEKREDTLIKELKEILSKEGLSSNPSENEIKEVKKRKERSKELEGIDTSNIVSSIRRRSNTSFVPPPKPEKTEESESDESEDSENEEDEEEEAVVEEEEDEGNEDGGEGSQSEEEPNTEDGDEDERE</sequence>
<dbReference type="EMBL" id="JBANAX010000746">
    <property type="protein sequence ID" value="KAL1194810.1"/>
    <property type="molecule type" value="Genomic_DNA"/>
</dbReference>
<dbReference type="InterPro" id="IPR037647">
    <property type="entry name" value="HIRIP3"/>
</dbReference>
<dbReference type="PANTHER" id="PTHR15410:SF2">
    <property type="entry name" value="HIRA-INTERACTING PROTEIN 3"/>
    <property type="match status" value="1"/>
</dbReference>
<proteinExistence type="predicted"/>
<feature type="compositionally biased region" description="Acidic residues" evidence="4">
    <location>
        <begin position="255"/>
        <end position="268"/>
    </location>
</feature>
<dbReference type="PROSITE" id="PS51998">
    <property type="entry name" value="DEK_C"/>
    <property type="match status" value="1"/>
</dbReference>
<evidence type="ECO:0000256" key="2">
    <source>
        <dbReference type="ARBA" id="ARBA00023186"/>
    </source>
</evidence>
<comment type="caution">
    <text evidence="6">The sequence shown here is derived from an EMBL/GenBank/DDBJ whole genome shotgun (WGS) entry which is preliminary data.</text>
</comment>
<keyword evidence="3" id="KW-0539">Nucleus</keyword>
<dbReference type="SMART" id="SM01082">
    <property type="entry name" value="CHZ"/>
    <property type="match status" value="1"/>
</dbReference>
<dbReference type="AlphaFoldDB" id="A0ABD0ZJH3"/>
<dbReference type="PANTHER" id="PTHR15410">
    <property type="entry name" value="HIRA-INTERACTING PROTEIN 3"/>
    <property type="match status" value="1"/>
</dbReference>
<keyword evidence="7" id="KW-1185">Reference proteome</keyword>
<evidence type="ECO:0000313" key="6">
    <source>
        <dbReference type="EMBL" id="KAL1194810.1"/>
    </source>
</evidence>
<evidence type="ECO:0000256" key="1">
    <source>
        <dbReference type="ARBA" id="ARBA00004123"/>
    </source>
</evidence>
<feature type="compositionally biased region" description="Acidic residues" evidence="4">
    <location>
        <begin position="440"/>
        <end position="492"/>
    </location>
</feature>
<accession>A0ABD0ZJH3</accession>
<dbReference type="InterPro" id="IPR014876">
    <property type="entry name" value="DEK_C"/>
</dbReference>
<gene>
    <name evidence="6" type="ORF">V5N11_027587</name>
</gene>
<evidence type="ECO:0000256" key="4">
    <source>
        <dbReference type="SAM" id="MobiDB-lite"/>
    </source>
</evidence>
<organism evidence="6 7">
    <name type="scientific">Cardamine amara subsp. amara</name>
    <dbReference type="NCBI Taxonomy" id="228776"/>
    <lineage>
        <taxon>Eukaryota</taxon>
        <taxon>Viridiplantae</taxon>
        <taxon>Streptophyta</taxon>
        <taxon>Embryophyta</taxon>
        <taxon>Tracheophyta</taxon>
        <taxon>Spermatophyta</taxon>
        <taxon>Magnoliopsida</taxon>
        <taxon>eudicotyledons</taxon>
        <taxon>Gunneridae</taxon>
        <taxon>Pentapetalae</taxon>
        <taxon>rosids</taxon>
        <taxon>malvids</taxon>
        <taxon>Brassicales</taxon>
        <taxon>Brassicaceae</taxon>
        <taxon>Cardamineae</taxon>
        <taxon>Cardamine</taxon>
    </lineage>
</organism>
<feature type="compositionally biased region" description="Polar residues" evidence="4">
    <location>
        <begin position="306"/>
        <end position="322"/>
    </location>
</feature>
<dbReference type="Pfam" id="PF09649">
    <property type="entry name" value="CHZ"/>
    <property type="match status" value="1"/>
</dbReference>
<evidence type="ECO:0000256" key="3">
    <source>
        <dbReference type="ARBA" id="ARBA00023242"/>
    </source>
</evidence>
<feature type="compositionally biased region" description="Basic residues" evidence="4">
    <location>
        <begin position="272"/>
        <end position="281"/>
    </location>
</feature>
<feature type="region of interest" description="Disordered" evidence="4">
    <location>
        <begin position="381"/>
        <end position="492"/>
    </location>
</feature>
<feature type="region of interest" description="Disordered" evidence="4">
    <location>
        <begin position="117"/>
        <end position="167"/>
    </location>
</feature>
<feature type="compositionally biased region" description="Basic and acidic residues" evidence="4">
    <location>
        <begin position="117"/>
        <end position="130"/>
    </location>
</feature>
<feature type="domain" description="DEK-C" evidence="5">
    <location>
        <begin position="164"/>
        <end position="228"/>
    </location>
</feature>
<comment type="subcellular location">
    <subcellularLocation>
        <location evidence="1">Nucleus</location>
    </subcellularLocation>
</comment>
<name>A0ABD0ZJH3_CARAN</name>
<feature type="region of interest" description="Disordered" evidence="4">
    <location>
        <begin position="224"/>
        <end position="339"/>
    </location>
</feature>
<dbReference type="Proteomes" id="UP001558713">
    <property type="component" value="Unassembled WGS sequence"/>
</dbReference>
<dbReference type="InterPro" id="IPR019098">
    <property type="entry name" value="Histone_chaperone_domain_CHZ"/>
</dbReference>
<evidence type="ECO:0000313" key="7">
    <source>
        <dbReference type="Proteomes" id="UP001558713"/>
    </source>
</evidence>
<protein>
    <recommendedName>
        <fullName evidence="5">DEK-C domain-containing protein</fullName>
    </recommendedName>
</protein>
<evidence type="ECO:0000259" key="5">
    <source>
        <dbReference type="PROSITE" id="PS51998"/>
    </source>
</evidence>
<keyword evidence="2" id="KW-0143">Chaperone</keyword>
<dbReference type="GO" id="GO:0005634">
    <property type="term" value="C:nucleus"/>
    <property type="evidence" value="ECO:0007669"/>
    <property type="project" value="UniProtKB-SubCell"/>
</dbReference>